<evidence type="ECO:0000256" key="2">
    <source>
        <dbReference type="SAM" id="SignalP"/>
    </source>
</evidence>
<dbReference type="AlphaFoldDB" id="A0A506U6E5"/>
<feature type="compositionally biased region" description="Polar residues" evidence="1">
    <location>
        <begin position="130"/>
        <end position="141"/>
    </location>
</feature>
<feature type="compositionally biased region" description="Basic and acidic residues" evidence="1">
    <location>
        <begin position="524"/>
        <end position="533"/>
    </location>
</feature>
<keyword evidence="4" id="KW-1185">Reference proteome</keyword>
<feature type="chain" id="PRO_5021197608" description="Outer membrane beta-barrel protein" evidence="2">
    <location>
        <begin position="35"/>
        <end position="543"/>
    </location>
</feature>
<feature type="region of interest" description="Disordered" evidence="1">
    <location>
        <begin position="37"/>
        <end position="63"/>
    </location>
</feature>
<evidence type="ECO:0000313" key="3">
    <source>
        <dbReference type="EMBL" id="TPW29962.1"/>
    </source>
</evidence>
<gene>
    <name evidence="3" type="ORF">FJU11_06770</name>
</gene>
<dbReference type="RefSeq" id="WP_141166271.1">
    <property type="nucleotide sequence ID" value="NZ_VHLH01000008.1"/>
</dbReference>
<dbReference type="EMBL" id="VHLH01000008">
    <property type="protein sequence ID" value="TPW29962.1"/>
    <property type="molecule type" value="Genomic_DNA"/>
</dbReference>
<feature type="compositionally biased region" description="Low complexity" evidence="1">
    <location>
        <begin position="37"/>
        <end position="52"/>
    </location>
</feature>
<comment type="caution">
    <text evidence="3">The sequence shown here is derived from an EMBL/GenBank/DDBJ whole genome shotgun (WGS) entry which is preliminary data.</text>
</comment>
<protein>
    <recommendedName>
        <fullName evidence="5">Outer membrane beta-barrel protein</fullName>
    </recommendedName>
</protein>
<feature type="compositionally biased region" description="Pro residues" evidence="1">
    <location>
        <begin position="115"/>
        <end position="125"/>
    </location>
</feature>
<feature type="signal peptide" evidence="2">
    <location>
        <begin position="1"/>
        <end position="34"/>
    </location>
</feature>
<organism evidence="3 4">
    <name type="scientific">Pararhizobium mangrovi</name>
    <dbReference type="NCBI Taxonomy" id="2590452"/>
    <lineage>
        <taxon>Bacteria</taxon>
        <taxon>Pseudomonadati</taxon>
        <taxon>Pseudomonadota</taxon>
        <taxon>Alphaproteobacteria</taxon>
        <taxon>Hyphomicrobiales</taxon>
        <taxon>Rhizobiaceae</taxon>
        <taxon>Rhizobium/Agrobacterium group</taxon>
        <taxon>Pararhizobium</taxon>
    </lineage>
</organism>
<feature type="region of interest" description="Disordered" evidence="1">
    <location>
        <begin position="524"/>
        <end position="543"/>
    </location>
</feature>
<dbReference type="OrthoDB" id="7398962at2"/>
<name>A0A506U6E5_9HYPH</name>
<evidence type="ECO:0000313" key="4">
    <source>
        <dbReference type="Proteomes" id="UP000320314"/>
    </source>
</evidence>
<sequence>MFSAKPDTRNRPRRPRRLASLAATMLVLAAPAYGQTATDAADTAGTSDTSGTNDATDAIDVGNTSGTADTNGLDNFSLAGSNLQDDGTLRGLLSDDAAPLDTNQDNGTTDAVALPPVPSEPPAEPAPVQSRENAISGTASPNYRGDLGRLNRPENSIAPRGTPPPDIPLDQAPGIRRGVFVLRPEITQSIGAESRKLDGRKTSRIYSQSEIDATLLADWGRRTLTVEGSGIYQKNISGDGATEPSASIDADFALDLAEATTADFTANYDFRRESVTDENAVENAERQATIQTIGGGAKIARELAKLRGTLAAHVDHTAYGDVKLADGTTLSQDDRDALSGEIDTRVDYRPSGVLTPFLQASYERKRYDQRVDDAGYRRSSNTYRLEAGVNADFGEKLGGELATGYVLRRFEDDRLSDLDGLALDGSARWSPHRGTNISLDLATRLEDATAAGRSGPITYSLATTLEQQVRYDVVATLSAGYLRRNYLASEVADENAYSLGLGVRWYLTHDLAIDAEAAYAVTRPEHGEGDRELSATLGLTARR</sequence>
<evidence type="ECO:0000256" key="1">
    <source>
        <dbReference type="SAM" id="MobiDB-lite"/>
    </source>
</evidence>
<dbReference type="Proteomes" id="UP000320314">
    <property type="component" value="Unassembled WGS sequence"/>
</dbReference>
<dbReference type="SUPFAM" id="SSF103515">
    <property type="entry name" value="Autotransporter"/>
    <property type="match status" value="1"/>
</dbReference>
<feature type="region of interest" description="Disordered" evidence="1">
    <location>
        <begin position="90"/>
        <end position="172"/>
    </location>
</feature>
<dbReference type="InterPro" id="IPR018759">
    <property type="entry name" value="BBP2_2"/>
</dbReference>
<proteinExistence type="predicted"/>
<reference evidence="3 4" key="1">
    <citation type="submission" date="2019-06" db="EMBL/GenBank/DDBJ databases">
        <authorList>
            <person name="Li M."/>
        </authorList>
    </citation>
    <scope>NUCLEOTIDE SEQUENCE [LARGE SCALE GENOMIC DNA]</scope>
    <source>
        <strain evidence="3 4">BGMRC6574</strain>
    </source>
</reference>
<dbReference type="InterPro" id="IPR036709">
    <property type="entry name" value="Autotransporte_beta_dom_sf"/>
</dbReference>
<accession>A0A506U6E5</accession>
<evidence type="ECO:0008006" key="5">
    <source>
        <dbReference type="Google" id="ProtNLM"/>
    </source>
</evidence>
<dbReference type="Pfam" id="PF10082">
    <property type="entry name" value="BBP2_2"/>
    <property type="match status" value="1"/>
</dbReference>
<keyword evidence="2" id="KW-0732">Signal</keyword>